<organism evidence="1 2">
    <name type="scientific">Popillia japonica</name>
    <name type="common">Japanese beetle</name>
    <dbReference type="NCBI Taxonomy" id="7064"/>
    <lineage>
        <taxon>Eukaryota</taxon>
        <taxon>Metazoa</taxon>
        <taxon>Ecdysozoa</taxon>
        <taxon>Arthropoda</taxon>
        <taxon>Hexapoda</taxon>
        <taxon>Insecta</taxon>
        <taxon>Pterygota</taxon>
        <taxon>Neoptera</taxon>
        <taxon>Endopterygota</taxon>
        <taxon>Coleoptera</taxon>
        <taxon>Polyphaga</taxon>
        <taxon>Scarabaeiformia</taxon>
        <taxon>Scarabaeidae</taxon>
        <taxon>Rutelinae</taxon>
        <taxon>Popillia</taxon>
    </lineage>
</organism>
<dbReference type="EMBL" id="JASPKY010000399">
    <property type="protein sequence ID" value="KAK9702138.1"/>
    <property type="molecule type" value="Genomic_DNA"/>
</dbReference>
<evidence type="ECO:0000313" key="2">
    <source>
        <dbReference type="Proteomes" id="UP001458880"/>
    </source>
</evidence>
<comment type="caution">
    <text evidence="1">The sequence shown here is derived from an EMBL/GenBank/DDBJ whole genome shotgun (WGS) entry which is preliminary data.</text>
</comment>
<name>A0AAW1JFK7_POPJA</name>
<gene>
    <name evidence="1" type="ORF">QE152_g30148</name>
</gene>
<evidence type="ECO:0000313" key="1">
    <source>
        <dbReference type="EMBL" id="KAK9702138.1"/>
    </source>
</evidence>
<accession>A0AAW1JFK7</accession>
<protein>
    <submittedName>
        <fullName evidence="1">Uncharacterized protein</fullName>
    </submittedName>
</protein>
<reference evidence="1 2" key="1">
    <citation type="journal article" date="2024" name="BMC Genomics">
        <title>De novo assembly and annotation of Popillia japonica's genome with initial clues to its potential as an invasive pest.</title>
        <authorList>
            <person name="Cucini C."/>
            <person name="Boschi S."/>
            <person name="Funari R."/>
            <person name="Cardaioli E."/>
            <person name="Iannotti N."/>
            <person name="Marturano G."/>
            <person name="Paoli F."/>
            <person name="Bruttini M."/>
            <person name="Carapelli A."/>
            <person name="Frati F."/>
            <person name="Nardi F."/>
        </authorList>
    </citation>
    <scope>NUCLEOTIDE SEQUENCE [LARGE SCALE GENOMIC DNA]</scope>
    <source>
        <strain evidence="1">DMR45628</strain>
    </source>
</reference>
<dbReference type="AlphaFoldDB" id="A0AAW1JFK7"/>
<dbReference type="Proteomes" id="UP001458880">
    <property type="component" value="Unassembled WGS sequence"/>
</dbReference>
<keyword evidence="2" id="KW-1185">Reference proteome</keyword>
<proteinExistence type="predicted"/>
<sequence>MKSESDLRQTDVFKIDNIKALEVEGRGWRGQRVGITYRFSDKGAVDNTASHICVRYLRQKSRIRYHNTTDLPPEWRGSKSQYNPEMGANVENRECCEEEAASSCKNSENAENIAAVREAMKRSLSRSARRHARELQSSRDSVRRILRLDLKFHAGCAEAQREGLCCLRKTQ</sequence>